<reference evidence="3 4" key="1">
    <citation type="submission" date="2018-05" db="EMBL/GenBank/DDBJ databases">
        <title>Genomic Encyclopedia of Type Strains, Phase IV (KMG-IV): sequencing the most valuable type-strain genomes for metagenomic binning, comparative biology and taxonomic classification.</title>
        <authorList>
            <person name="Goeker M."/>
        </authorList>
    </citation>
    <scope>NUCLEOTIDE SEQUENCE [LARGE SCALE GENOMIC DNA]</scope>
    <source>
        <strain evidence="3 4">DSM 25350</strain>
    </source>
</reference>
<evidence type="ECO:0000313" key="4">
    <source>
        <dbReference type="Proteomes" id="UP000245790"/>
    </source>
</evidence>
<dbReference type="PANTHER" id="PTHR42942">
    <property type="entry name" value="6-O-METHYLGUANINE DNA METHYLTRANSFERASE"/>
    <property type="match status" value="1"/>
</dbReference>
<feature type="domain" description="Methylated-DNA-[protein]-cysteine S-methyltransferase DNA binding" evidence="2">
    <location>
        <begin position="9"/>
        <end position="89"/>
    </location>
</feature>
<dbReference type="GO" id="GO:0032259">
    <property type="term" value="P:methylation"/>
    <property type="evidence" value="ECO:0007669"/>
    <property type="project" value="UniProtKB-KW"/>
</dbReference>
<name>A0A316FK58_9GAMM</name>
<proteinExistence type="predicted"/>
<dbReference type="Pfam" id="PF01035">
    <property type="entry name" value="DNA_binding_1"/>
    <property type="match status" value="1"/>
</dbReference>
<protein>
    <submittedName>
        <fullName evidence="3">Methylated-DNA-protein-cysteine methyltransferase-like protein</fullName>
    </submittedName>
</protein>
<dbReference type="CDD" id="cd06445">
    <property type="entry name" value="ATase"/>
    <property type="match status" value="1"/>
</dbReference>
<keyword evidence="3" id="KW-0808">Transferase</keyword>
<dbReference type="Proteomes" id="UP000245790">
    <property type="component" value="Unassembled WGS sequence"/>
</dbReference>
<sequence length="116" mass="12942">MKQYLNQNQQKIIQTIQQIPAGCVASYGQLADLAGLPGRARLVGKVLRSAPDDLKLPWYRILRANGALAFSAGSEQAMRQIDRLADEGVEVIRNKVDMKTYGWQPSLADILFKLEQ</sequence>
<dbReference type="InterPro" id="IPR014048">
    <property type="entry name" value="MethylDNA_cys_MeTrfase_DNA-bd"/>
</dbReference>
<dbReference type="InterPro" id="IPR036388">
    <property type="entry name" value="WH-like_DNA-bd_sf"/>
</dbReference>
<dbReference type="PANTHER" id="PTHR42942:SF1">
    <property type="entry name" value="ALKYLTRANSFERASE-LIKE PROTEIN 1"/>
    <property type="match status" value="1"/>
</dbReference>
<evidence type="ECO:0000256" key="1">
    <source>
        <dbReference type="ARBA" id="ARBA00022763"/>
    </source>
</evidence>
<keyword evidence="1" id="KW-0227">DNA damage</keyword>
<gene>
    <name evidence="3" type="ORF">C8D97_10952</name>
</gene>
<accession>A0A316FK58</accession>
<dbReference type="SUPFAM" id="SSF46767">
    <property type="entry name" value="Methylated DNA-protein cysteine methyltransferase, C-terminal domain"/>
    <property type="match status" value="1"/>
</dbReference>
<keyword evidence="3" id="KW-0489">Methyltransferase</keyword>
<dbReference type="InterPro" id="IPR052520">
    <property type="entry name" value="ATL_DNA_repair"/>
</dbReference>
<dbReference type="Gene3D" id="1.10.10.10">
    <property type="entry name" value="Winged helix-like DNA-binding domain superfamily/Winged helix DNA-binding domain"/>
    <property type="match status" value="1"/>
</dbReference>
<organism evidence="3 4">
    <name type="scientific">Pleionea mediterranea</name>
    <dbReference type="NCBI Taxonomy" id="523701"/>
    <lineage>
        <taxon>Bacteria</taxon>
        <taxon>Pseudomonadati</taxon>
        <taxon>Pseudomonadota</taxon>
        <taxon>Gammaproteobacteria</taxon>
        <taxon>Oceanospirillales</taxon>
        <taxon>Pleioneaceae</taxon>
        <taxon>Pleionea</taxon>
    </lineage>
</organism>
<evidence type="ECO:0000313" key="3">
    <source>
        <dbReference type="EMBL" id="PWK48502.1"/>
    </source>
</evidence>
<dbReference type="AlphaFoldDB" id="A0A316FK58"/>
<comment type="caution">
    <text evidence="3">The sequence shown here is derived from an EMBL/GenBank/DDBJ whole genome shotgun (WGS) entry which is preliminary data.</text>
</comment>
<dbReference type="InterPro" id="IPR036217">
    <property type="entry name" value="MethylDNA_cys_MeTrfase_DNAb"/>
</dbReference>
<evidence type="ECO:0000259" key="2">
    <source>
        <dbReference type="Pfam" id="PF01035"/>
    </source>
</evidence>
<dbReference type="GO" id="GO:0008168">
    <property type="term" value="F:methyltransferase activity"/>
    <property type="evidence" value="ECO:0007669"/>
    <property type="project" value="UniProtKB-KW"/>
</dbReference>
<dbReference type="GO" id="GO:0006281">
    <property type="term" value="P:DNA repair"/>
    <property type="evidence" value="ECO:0007669"/>
    <property type="project" value="InterPro"/>
</dbReference>
<keyword evidence="4" id="KW-1185">Reference proteome</keyword>
<dbReference type="EMBL" id="QGGU01000009">
    <property type="protein sequence ID" value="PWK48502.1"/>
    <property type="molecule type" value="Genomic_DNA"/>
</dbReference>